<dbReference type="EMBL" id="JAWHTF010000003">
    <property type="protein sequence ID" value="MDU8885903.1"/>
    <property type="molecule type" value="Genomic_DNA"/>
</dbReference>
<dbReference type="Gene3D" id="2.40.160.50">
    <property type="entry name" value="membrane protein fhac: a member of the omp85/tpsb transporter family"/>
    <property type="match status" value="1"/>
</dbReference>
<keyword evidence="3" id="KW-1185">Reference proteome</keyword>
<evidence type="ECO:0000259" key="1">
    <source>
        <dbReference type="Pfam" id="PF07244"/>
    </source>
</evidence>
<sequence>MQLLIEGKSDVETKLIDSLNYSNYHLDYSSIETEIDSLRKRLFNIGFIENKLENVTKFNDSTFFALIYLKKKIDTIYIYYNDTVLNKDLINSISYQIHKDHFILPIDKTEESLNYLNSKIAEDGFPFAKLKLIDIKAKDSSSLQAKLIIESERTKRNIDQIIIKGYEKFPKSYLKHFVKIKPSQVFDLNTIKKKTSLLNDLKFANEIKPPEVLFTEDSTSLYLYIEKRKSNSFDGFLGFGTNEDNGKLKFDGYLNLSLINNLNYGETFNLTYKSDASEQKSFNANLKTPYLFGSPLGAELELRIFKKDSSFTTVNQKARTFYQVNPKNTIYLGFTSTQSNDLLSQNTAGLITDYDSKYYSIGYQHTSSLSDNILFPYTSSFYFETGFGQRKIEGVSEKQNLTSLDGFKIFKLNHTNSIYFRINSGALFSDNYVENELLRFGGINSIRGFEENSLVASLYGLINSEYRIQFARNLYIHSILDFAYFENEIALQKEKLYSFGLGFGIINKAGLLKFNYANGKIENQKFKFSNSKIHISLIADF</sequence>
<reference evidence="2 3" key="1">
    <citation type="submission" date="2023-10" db="EMBL/GenBank/DDBJ databases">
        <title>Marimonas sp. nov. isolated from tidal mud flat.</title>
        <authorList>
            <person name="Jaincy N.J."/>
            <person name="Srinivasan S."/>
            <person name="Lee S.-S."/>
        </authorList>
    </citation>
    <scope>NUCLEOTIDE SEQUENCE [LARGE SCALE GENOMIC DNA]</scope>
    <source>
        <strain evidence="2 3">MJ-SS3</strain>
    </source>
</reference>
<evidence type="ECO:0000313" key="3">
    <source>
        <dbReference type="Proteomes" id="UP001268651"/>
    </source>
</evidence>
<protein>
    <submittedName>
        <fullName evidence="2">POTRA domain-containing protein</fullName>
    </submittedName>
</protein>
<gene>
    <name evidence="2" type="ORF">RXV94_07005</name>
</gene>
<dbReference type="Pfam" id="PF07244">
    <property type="entry name" value="POTRA"/>
    <property type="match status" value="1"/>
</dbReference>
<feature type="domain" description="POTRA" evidence="1">
    <location>
        <begin position="158"/>
        <end position="225"/>
    </location>
</feature>
<name>A0ABU3U671_9FLAO</name>
<dbReference type="RefSeq" id="WP_316661829.1">
    <property type="nucleotide sequence ID" value="NZ_JAWHTF010000003.1"/>
</dbReference>
<accession>A0ABU3U671</accession>
<dbReference type="InterPro" id="IPR010827">
    <property type="entry name" value="BamA/TamA_POTRA"/>
</dbReference>
<evidence type="ECO:0000313" key="2">
    <source>
        <dbReference type="EMBL" id="MDU8885903.1"/>
    </source>
</evidence>
<comment type="caution">
    <text evidence="2">The sequence shown here is derived from an EMBL/GenBank/DDBJ whole genome shotgun (WGS) entry which is preliminary data.</text>
</comment>
<organism evidence="2 3">
    <name type="scientific">Gilvirhabdus luticola</name>
    <dbReference type="NCBI Taxonomy" id="3079858"/>
    <lineage>
        <taxon>Bacteria</taxon>
        <taxon>Pseudomonadati</taxon>
        <taxon>Bacteroidota</taxon>
        <taxon>Flavobacteriia</taxon>
        <taxon>Flavobacteriales</taxon>
        <taxon>Flavobacteriaceae</taxon>
        <taxon>Gilvirhabdus</taxon>
    </lineage>
</organism>
<proteinExistence type="predicted"/>
<dbReference type="Proteomes" id="UP001268651">
    <property type="component" value="Unassembled WGS sequence"/>
</dbReference>